<name>A0A9X4RLR4_9BACT</name>
<sequence>MYGKGRIIPALILFLGVMTSPMWFKSADVSKMPKPEKPKDYTECVAPVQEMRTSHMVLLNQWRDDILREGGSRIGKTANGTEYVRSLQNGCMKCHSDKKKFCDECHNYTSVKPYCWDCHLQPKEAM</sequence>
<reference evidence="2" key="2">
    <citation type="submission" date="2022-10" db="EMBL/GenBank/DDBJ databases">
        <authorList>
            <person name="Aronson H.S."/>
        </authorList>
    </citation>
    <scope>NUCLEOTIDE SEQUENCE</scope>
    <source>
        <strain evidence="2">RS19-109</strain>
    </source>
</reference>
<protein>
    <submittedName>
        <fullName evidence="2">Sulfate reduction electron transfer complex DsrMKJOP subunit DsrJ</fullName>
    </submittedName>
</protein>
<dbReference type="InterPro" id="IPR047668">
    <property type="entry name" value="DsrJ"/>
</dbReference>
<keyword evidence="3" id="KW-1185">Reference proteome</keyword>
<feature type="transmembrane region" description="Helical" evidence="1">
    <location>
        <begin position="6"/>
        <end position="24"/>
    </location>
</feature>
<dbReference type="NCBIfam" id="NF038038">
    <property type="entry name" value="cytoc_DsrJ"/>
    <property type="match status" value="1"/>
</dbReference>
<evidence type="ECO:0000313" key="3">
    <source>
        <dbReference type="Proteomes" id="UP001154240"/>
    </source>
</evidence>
<dbReference type="EMBL" id="JAPHEH010000001">
    <property type="protein sequence ID" value="MDG4475610.1"/>
    <property type="molecule type" value="Genomic_DNA"/>
</dbReference>
<accession>A0A9X4RLR4</accession>
<gene>
    <name evidence="2" type="primary">dsrJ</name>
    <name evidence="2" type="ORF">OLX77_05475</name>
</gene>
<keyword evidence="1" id="KW-0472">Membrane</keyword>
<dbReference type="Proteomes" id="UP001154240">
    <property type="component" value="Unassembled WGS sequence"/>
</dbReference>
<evidence type="ECO:0000256" key="1">
    <source>
        <dbReference type="SAM" id="Phobius"/>
    </source>
</evidence>
<dbReference type="RefSeq" id="WP_307632583.1">
    <property type="nucleotide sequence ID" value="NZ_JAPHEH010000001.1"/>
</dbReference>
<dbReference type="InterPro" id="IPR036280">
    <property type="entry name" value="Multihaem_cyt_sf"/>
</dbReference>
<dbReference type="AlphaFoldDB" id="A0A9X4RLR4"/>
<evidence type="ECO:0000313" key="2">
    <source>
        <dbReference type="EMBL" id="MDG4475610.1"/>
    </source>
</evidence>
<keyword evidence="1" id="KW-1133">Transmembrane helix</keyword>
<keyword evidence="1" id="KW-0812">Transmembrane</keyword>
<proteinExistence type="predicted"/>
<comment type="caution">
    <text evidence="2">The sequence shown here is derived from an EMBL/GenBank/DDBJ whole genome shotgun (WGS) entry which is preliminary data.</text>
</comment>
<dbReference type="SUPFAM" id="SSF48695">
    <property type="entry name" value="Multiheme cytochromes"/>
    <property type="match status" value="1"/>
</dbReference>
<reference evidence="2" key="1">
    <citation type="journal article" date="2022" name="bioRxiv">
        <title>Thiovibrio frasassiensisgen. nov., sp. nov., an autotrophic, elemental sulfur disproportionating bacterium isolated from sulfidic karst sediment, and proposal of Thiovibrionaceae fam. nov.</title>
        <authorList>
            <person name="Aronson H."/>
            <person name="Thomas C."/>
            <person name="Bhattacharyya M."/>
            <person name="Eckstein S."/>
            <person name="Jensen S."/>
            <person name="Barco R."/>
            <person name="Macalady J."/>
            <person name="Amend J."/>
        </authorList>
    </citation>
    <scope>NUCLEOTIDE SEQUENCE</scope>
    <source>
        <strain evidence="2">RS19-109</strain>
    </source>
</reference>
<organism evidence="2 3">
    <name type="scientific">Thiovibrio frasassiensis</name>
    <dbReference type="NCBI Taxonomy" id="2984131"/>
    <lineage>
        <taxon>Bacteria</taxon>
        <taxon>Pseudomonadati</taxon>
        <taxon>Thermodesulfobacteriota</taxon>
        <taxon>Desulfobulbia</taxon>
        <taxon>Desulfobulbales</taxon>
        <taxon>Thiovibrionaceae</taxon>
        <taxon>Thiovibrio</taxon>
    </lineage>
</organism>